<organism evidence="1 2">
    <name type="scientific">Dentiscutata heterogama</name>
    <dbReference type="NCBI Taxonomy" id="1316150"/>
    <lineage>
        <taxon>Eukaryota</taxon>
        <taxon>Fungi</taxon>
        <taxon>Fungi incertae sedis</taxon>
        <taxon>Mucoromycota</taxon>
        <taxon>Glomeromycotina</taxon>
        <taxon>Glomeromycetes</taxon>
        <taxon>Diversisporales</taxon>
        <taxon>Gigasporaceae</taxon>
        <taxon>Dentiscutata</taxon>
    </lineage>
</organism>
<evidence type="ECO:0000313" key="1">
    <source>
        <dbReference type="EMBL" id="CAG8739165.1"/>
    </source>
</evidence>
<name>A0ACA9Q715_9GLOM</name>
<dbReference type="Proteomes" id="UP000789702">
    <property type="component" value="Unassembled WGS sequence"/>
</dbReference>
<evidence type="ECO:0000313" key="2">
    <source>
        <dbReference type="Proteomes" id="UP000789702"/>
    </source>
</evidence>
<feature type="non-terminal residue" evidence="1">
    <location>
        <position position="43"/>
    </location>
</feature>
<reference evidence="1" key="1">
    <citation type="submission" date="2021-06" db="EMBL/GenBank/DDBJ databases">
        <authorList>
            <person name="Kallberg Y."/>
            <person name="Tangrot J."/>
            <person name="Rosling A."/>
        </authorList>
    </citation>
    <scope>NUCLEOTIDE SEQUENCE</scope>
    <source>
        <strain evidence="1">IL203A</strain>
    </source>
</reference>
<accession>A0ACA9Q715</accession>
<feature type="non-terminal residue" evidence="1">
    <location>
        <position position="1"/>
    </location>
</feature>
<dbReference type="EMBL" id="CAJVPU010040379">
    <property type="protein sequence ID" value="CAG8739165.1"/>
    <property type="molecule type" value="Genomic_DNA"/>
</dbReference>
<comment type="caution">
    <text evidence="1">The sequence shown here is derived from an EMBL/GenBank/DDBJ whole genome shotgun (WGS) entry which is preliminary data.</text>
</comment>
<protein>
    <submittedName>
        <fullName evidence="1">2083_t:CDS:1</fullName>
    </submittedName>
</protein>
<gene>
    <name evidence="1" type="ORF">DHETER_LOCUS13941</name>
</gene>
<proteinExistence type="predicted"/>
<keyword evidence="2" id="KW-1185">Reference proteome</keyword>
<sequence>IRSFSRHICHHALSQRSLPLPPSISGKQGLNFVPYIERTTTFL</sequence>